<dbReference type="EMBL" id="JACIEM010000001">
    <property type="protein sequence ID" value="MBB4002367.1"/>
    <property type="molecule type" value="Genomic_DNA"/>
</dbReference>
<reference evidence="1 2" key="1">
    <citation type="submission" date="2020-08" db="EMBL/GenBank/DDBJ databases">
        <title>Genomic Encyclopedia of Type Strains, Phase IV (KMG-IV): sequencing the most valuable type-strain genomes for metagenomic binning, comparative biology and taxonomic classification.</title>
        <authorList>
            <person name="Goeker M."/>
        </authorList>
    </citation>
    <scope>NUCLEOTIDE SEQUENCE [LARGE SCALE GENOMIC DNA]</scope>
    <source>
        <strain evidence="1 2">DSM 103570</strain>
    </source>
</reference>
<protein>
    <recommendedName>
        <fullName evidence="3">Acetoacetate decarboxylase</fullName>
    </recommendedName>
</protein>
<sequence>MNSAETRFKKAIDSQVNLFTPMPLIHITDAYSFIDILGPSRISPSPCTVFGEDLTYMFYGRPAYQTHHKGTNFLSANFPVAFIFDPDKLNATCMSVYPFDTGAFHAGLYSNFFHSKSAIDHFRLPGSTSSAQKIVAYFYRSNEEYFFGGSRKNVEVPNLNFEIEGVHELSRITANHNDGTFNPDLRSSSIEFIFDREIDLTGCLLGIVVPQVCLDDIHITDAINVINPKHISTYSGIHNIGSASILGILFDKTYEIYRKEGII</sequence>
<accession>A0A7W6HC63</accession>
<gene>
    <name evidence="1" type="ORF">GGR03_001414</name>
</gene>
<dbReference type="AlphaFoldDB" id="A0A7W6HC63"/>
<evidence type="ECO:0000313" key="1">
    <source>
        <dbReference type="EMBL" id="MBB4002367.1"/>
    </source>
</evidence>
<evidence type="ECO:0008006" key="3">
    <source>
        <dbReference type="Google" id="ProtNLM"/>
    </source>
</evidence>
<dbReference type="RefSeq" id="WP_183206827.1">
    <property type="nucleotide sequence ID" value="NZ_JAAAMM010000001.1"/>
</dbReference>
<evidence type="ECO:0000313" key="2">
    <source>
        <dbReference type="Proteomes" id="UP000588647"/>
    </source>
</evidence>
<name>A0A7W6HC63_9HYPH</name>
<organism evidence="1 2">
    <name type="scientific">Aurantimonas endophytica</name>
    <dbReference type="NCBI Taxonomy" id="1522175"/>
    <lineage>
        <taxon>Bacteria</taxon>
        <taxon>Pseudomonadati</taxon>
        <taxon>Pseudomonadota</taxon>
        <taxon>Alphaproteobacteria</taxon>
        <taxon>Hyphomicrobiales</taxon>
        <taxon>Aurantimonadaceae</taxon>
        <taxon>Aurantimonas</taxon>
    </lineage>
</organism>
<keyword evidence="2" id="KW-1185">Reference proteome</keyword>
<proteinExistence type="predicted"/>
<comment type="caution">
    <text evidence="1">The sequence shown here is derived from an EMBL/GenBank/DDBJ whole genome shotgun (WGS) entry which is preliminary data.</text>
</comment>
<dbReference type="Proteomes" id="UP000588647">
    <property type="component" value="Unassembled WGS sequence"/>
</dbReference>